<evidence type="ECO:0000259" key="5">
    <source>
        <dbReference type="PROSITE" id="PS51918"/>
    </source>
</evidence>
<evidence type="ECO:0000313" key="7">
    <source>
        <dbReference type="Proteomes" id="UP000656881"/>
    </source>
</evidence>
<dbReference type="CDD" id="cd01335">
    <property type="entry name" value="Radical_SAM"/>
    <property type="match status" value="1"/>
</dbReference>
<evidence type="ECO:0000256" key="4">
    <source>
        <dbReference type="ARBA" id="ARBA00023014"/>
    </source>
</evidence>
<organism evidence="6 7">
    <name type="scientific">Streptomyces lasiicapitis</name>
    <dbReference type="NCBI Taxonomy" id="1923961"/>
    <lineage>
        <taxon>Bacteria</taxon>
        <taxon>Bacillati</taxon>
        <taxon>Actinomycetota</taxon>
        <taxon>Actinomycetes</taxon>
        <taxon>Kitasatosporales</taxon>
        <taxon>Streptomycetaceae</taxon>
        <taxon>Streptomyces</taxon>
    </lineage>
</organism>
<evidence type="ECO:0000256" key="1">
    <source>
        <dbReference type="ARBA" id="ARBA00022691"/>
    </source>
</evidence>
<dbReference type="InterPro" id="IPR050377">
    <property type="entry name" value="Radical_SAM_PqqE_MftC-like"/>
</dbReference>
<keyword evidence="3" id="KW-0408">Iron</keyword>
<dbReference type="InterPro" id="IPR007197">
    <property type="entry name" value="rSAM"/>
</dbReference>
<dbReference type="SUPFAM" id="SSF102114">
    <property type="entry name" value="Radical SAM enzymes"/>
    <property type="match status" value="1"/>
</dbReference>
<evidence type="ECO:0000313" key="6">
    <source>
        <dbReference type="EMBL" id="GGO42449.1"/>
    </source>
</evidence>
<protein>
    <submittedName>
        <fullName evidence="6">Cyclic pyranopterin phosphate synthase</fullName>
    </submittedName>
</protein>
<dbReference type="SFLD" id="SFLDS00029">
    <property type="entry name" value="Radical_SAM"/>
    <property type="match status" value="1"/>
</dbReference>
<dbReference type="InterPro" id="IPR058240">
    <property type="entry name" value="rSAM_sf"/>
</dbReference>
<reference evidence="7" key="1">
    <citation type="journal article" date="2019" name="Int. J. Syst. Evol. Microbiol.">
        <title>The Global Catalogue of Microorganisms (GCM) 10K type strain sequencing project: providing services to taxonomists for standard genome sequencing and annotation.</title>
        <authorList>
            <consortium name="The Broad Institute Genomics Platform"/>
            <consortium name="The Broad Institute Genome Sequencing Center for Infectious Disease"/>
            <person name="Wu L."/>
            <person name="Ma J."/>
        </authorList>
    </citation>
    <scope>NUCLEOTIDE SEQUENCE [LARGE SCALE GENOMIC DNA]</scope>
    <source>
        <strain evidence="7">CGMCC 4.7349</strain>
    </source>
</reference>
<keyword evidence="2" id="KW-0479">Metal-binding</keyword>
<proteinExistence type="predicted"/>
<dbReference type="EMBL" id="BMNG01000005">
    <property type="protein sequence ID" value="GGO42449.1"/>
    <property type="molecule type" value="Genomic_DNA"/>
</dbReference>
<dbReference type="Pfam" id="PF04055">
    <property type="entry name" value="Radical_SAM"/>
    <property type="match status" value="1"/>
</dbReference>
<dbReference type="Proteomes" id="UP000656881">
    <property type="component" value="Unassembled WGS sequence"/>
</dbReference>
<gene>
    <name evidence="6" type="primary">moaA</name>
    <name evidence="6" type="ORF">GCM10012286_23930</name>
</gene>
<dbReference type="Gene3D" id="3.20.20.70">
    <property type="entry name" value="Aldolase class I"/>
    <property type="match status" value="1"/>
</dbReference>
<evidence type="ECO:0000256" key="3">
    <source>
        <dbReference type="ARBA" id="ARBA00023004"/>
    </source>
</evidence>
<dbReference type="InterPro" id="IPR013785">
    <property type="entry name" value="Aldolase_TIM"/>
</dbReference>
<feature type="domain" description="Radical SAM core" evidence="5">
    <location>
        <begin position="2"/>
        <end position="209"/>
    </location>
</feature>
<dbReference type="PANTHER" id="PTHR11228">
    <property type="entry name" value="RADICAL SAM DOMAIN PROTEIN"/>
    <property type="match status" value="1"/>
</dbReference>
<name>A0ABQ2LRJ4_9ACTN</name>
<dbReference type="RefSeq" id="WP_189173917.1">
    <property type="nucleotide sequence ID" value="NZ_BMNG01000005.1"/>
</dbReference>
<dbReference type="SFLD" id="SFLDG01067">
    <property type="entry name" value="SPASM/twitch_domain_containing"/>
    <property type="match status" value="1"/>
</dbReference>
<keyword evidence="1" id="KW-0949">S-adenosyl-L-methionine</keyword>
<keyword evidence="7" id="KW-1185">Reference proteome</keyword>
<dbReference type="PANTHER" id="PTHR11228:SF7">
    <property type="entry name" value="PQQA PEPTIDE CYCLASE"/>
    <property type="match status" value="1"/>
</dbReference>
<sequence>MSTQIRTALVSTAGHCKIACGFCFRADRTAGFLDTATYTRTLSRLKEAGVEGACLTGGEPTHHPEIRQLVRLAHQFGIPVSMVTSARTVTEVATLSKLAHLLENVTVSADSQGAMELGRTTRTVESALSTLRAISTDTKILHVTCWDLTDGECQDLASLVAGAGVDLQFSPVVLDASALHRERRSVQDYLLQQLLDAKLLDRYFHLSERYWANLEELRALHLPPDKGERRRCCAESAYVSADGDLRRCPYGQASVSVHAPRAEIHRFLTDPAQDRVTPDCAAICRPADLADEYDTSCDIASA</sequence>
<comment type="caution">
    <text evidence="6">The sequence shown here is derived from an EMBL/GenBank/DDBJ whole genome shotgun (WGS) entry which is preliminary data.</text>
</comment>
<dbReference type="PROSITE" id="PS51918">
    <property type="entry name" value="RADICAL_SAM"/>
    <property type="match status" value="1"/>
</dbReference>
<keyword evidence="4" id="KW-0411">Iron-sulfur</keyword>
<evidence type="ECO:0000256" key="2">
    <source>
        <dbReference type="ARBA" id="ARBA00022723"/>
    </source>
</evidence>
<accession>A0ABQ2LRJ4</accession>